<dbReference type="EMBL" id="NHOQ01000017">
    <property type="protein sequence ID" value="PWA33786.1"/>
    <property type="molecule type" value="Genomic_DNA"/>
</dbReference>
<feature type="coiled-coil region" evidence="2">
    <location>
        <begin position="726"/>
        <end position="795"/>
    </location>
</feature>
<dbReference type="InterPro" id="IPR002017">
    <property type="entry name" value="Spectrin_repeat"/>
</dbReference>
<dbReference type="GO" id="GO:0005085">
    <property type="term" value="F:guanyl-nucleotide exchange factor activity"/>
    <property type="evidence" value="ECO:0007669"/>
    <property type="project" value="UniProtKB-KW"/>
</dbReference>
<comment type="caution">
    <text evidence="5">The sequence shown here is derived from an EMBL/GenBank/DDBJ whole genome shotgun (WGS) entry which is preliminary data.</text>
</comment>
<dbReference type="Gene3D" id="3.40.525.10">
    <property type="entry name" value="CRAL-TRIO lipid binding domain"/>
    <property type="match status" value="1"/>
</dbReference>
<dbReference type="Proteomes" id="UP000250572">
    <property type="component" value="Unassembled WGS sequence"/>
</dbReference>
<dbReference type="PROSITE" id="PS50191">
    <property type="entry name" value="CRAL_TRIO"/>
    <property type="match status" value="1"/>
</dbReference>
<organism evidence="5 6">
    <name type="scientific">Gambusia affinis</name>
    <name type="common">Western mosquitofish</name>
    <name type="synonym">Heterandria affinis</name>
    <dbReference type="NCBI Taxonomy" id="33528"/>
    <lineage>
        <taxon>Eukaryota</taxon>
        <taxon>Metazoa</taxon>
        <taxon>Chordata</taxon>
        <taxon>Craniata</taxon>
        <taxon>Vertebrata</taxon>
        <taxon>Euteleostomi</taxon>
        <taxon>Actinopterygii</taxon>
        <taxon>Neopterygii</taxon>
        <taxon>Teleostei</taxon>
        <taxon>Neoteleostei</taxon>
        <taxon>Acanthomorphata</taxon>
        <taxon>Ovalentaria</taxon>
        <taxon>Atherinomorphae</taxon>
        <taxon>Cyprinodontiformes</taxon>
        <taxon>Poeciliidae</taxon>
        <taxon>Poeciliinae</taxon>
        <taxon>Gambusia</taxon>
    </lineage>
</organism>
<dbReference type="SMART" id="SM00516">
    <property type="entry name" value="SEC14"/>
    <property type="match status" value="1"/>
</dbReference>
<feature type="compositionally biased region" description="Gly residues" evidence="3">
    <location>
        <begin position="286"/>
        <end position="305"/>
    </location>
</feature>
<sequence>MKARWVWRRRSRTAVESQRDVSLSQGSGKAETVRAVDVLTVLREKVAFVSGGRDKRGGPILTFPARTNHDRIKQEDLSRLVTYLSTVPSLLKEEMLVSLALCVSLSEDVRARGFTVVVDMRGSKWDSVKPVLRTLQESFSSNIHTALLIKPDTFWQKHKTNLGSAKFSFETSLVSVEGLSRLIDPSQLTADLGGSLEYDHVEWTELRLGLEEFSGAATQLLAQLEQLEAGLNRIPEPKDVDEARKLLEEHSRLRNTIATAPVDALDREGKSLLQRMRLGPSHGDGSTEGGGGGGGGGGGSGGTWLSGGADFQSVAPKVSSLLDRLQAGRTHLLQSWNDKKLHLDQGLQLHLFEQDATKMSEWIAHSKELFMQSVAEVGQNHQHAVDLQTQHQHFTANCMNGSVNVDSVVTVAARLAEAGHYGAERIALVSSRLQEDWKALTTALEERSNTLAMATGFHQGAEQFLLRVEGWVKTCSDGPLPTATAELEAATKKHQELNEEISANYTQVSESGKALMDVLQRNGSSESEESAAKPDFAPATHTIMGVLHQVMQGHHDVEGAWQHRKLRLHQRLQLCVFQQDVKQVLDWVEQHGEVFLNKHTGVGKSLHRARALQKRHDDFQQVAQNTYTNAEKLLEAADQLAQAGECEEEEIYQAARDLELRMQVAGGVYILDEAGGVYAFIQRVEQRKLLLDLAVSFYTHTKELSVWMEGLQKQLTSDLLVCPDTVEALQALISQQQQQQANTQEAAMSVIREGEDLILQLRPQGSSVAHVESVLQQLEESHAQLEELFHQKKIRLDIFLQFRILQQCTLEVTGEMDAWKQDLQKQSQDFSSEKLTSPRLADANPEQLAQDKLALGQSRLAEATPEALTLAQQRIHRHMERRLAMNNMIYEVIQQGHDLQQYITEVQASGMELSEVEGGLTAQVEELQRLLQDKQKELQQIADHTHTYLEQNLQLRHLQSQVKQVLGWISEGEMKLSSCMLNSSCLSEAEQLQREHERLQQTIEALLHADSLQRTHQVALALQQRAELLVRSGHYDPDAVRACAQTVALHWQTLMLRIEDRLKLVNASAAFYRTSQQVCGVLESLEQEYRREEDWCAGGERQPEQLLPLISKHMEQKEAFLKACTLARRNAEVFLKYIHRNSVTMANISGHNVTVSAVMGVTEVTRHSRVPEQQVKGILSELLQRENRVLHFWTLKKRRLDQCQQYLMFQNHAQQALEWLQQSGDHYLATHTSPGATAAETQELLNQHREFCISAKEKVHLLIQLAESMLAKGHAHRAELRRCVSAVDKRYRDFSVRMGQYRHLLEAALGSSSQDNKDLELELIPNSLSDSDPEVNLSDPSHQVSDEKRRSARKKE</sequence>
<evidence type="ECO:0000259" key="4">
    <source>
        <dbReference type="PROSITE" id="PS50191"/>
    </source>
</evidence>
<dbReference type="InterPro" id="IPR018159">
    <property type="entry name" value="Spectrin/alpha-actinin"/>
</dbReference>
<keyword evidence="2" id="KW-0175">Coiled coil</keyword>
<dbReference type="GO" id="GO:0019898">
    <property type="term" value="C:extrinsic component of membrane"/>
    <property type="evidence" value="ECO:0007669"/>
    <property type="project" value="TreeGrafter"/>
</dbReference>
<dbReference type="InterPro" id="IPR036865">
    <property type="entry name" value="CRAL-TRIO_dom_sf"/>
</dbReference>
<dbReference type="CDD" id="cd00176">
    <property type="entry name" value="SPEC"/>
    <property type="match status" value="2"/>
</dbReference>
<dbReference type="SUPFAM" id="SSF52087">
    <property type="entry name" value="CRAL/TRIO domain"/>
    <property type="match status" value="1"/>
</dbReference>
<dbReference type="SUPFAM" id="SSF46966">
    <property type="entry name" value="Spectrin repeat"/>
    <property type="match status" value="7"/>
</dbReference>
<dbReference type="Pfam" id="PF00435">
    <property type="entry name" value="Spectrin"/>
    <property type="match status" value="4"/>
</dbReference>
<dbReference type="SMART" id="SM00150">
    <property type="entry name" value="SPEC"/>
    <property type="match status" value="7"/>
</dbReference>
<evidence type="ECO:0000313" key="5">
    <source>
        <dbReference type="EMBL" id="PWA33786.1"/>
    </source>
</evidence>
<dbReference type="InterPro" id="IPR058918">
    <property type="entry name" value="KALRN/TRIO-like_spectrin"/>
</dbReference>
<dbReference type="InterPro" id="IPR001251">
    <property type="entry name" value="CRAL-TRIO_dom"/>
</dbReference>
<dbReference type="STRING" id="33528.ENSGAFP00000000127"/>
<gene>
    <name evidence="5" type="ORF">CCH79_00017284</name>
</gene>
<dbReference type="Pfam" id="PF23323">
    <property type="entry name" value="Spectrin_6"/>
    <property type="match status" value="1"/>
</dbReference>
<dbReference type="Gene3D" id="1.20.58.60">
    <property type="match status" value="5"/>
</dbReference>
<feature type="region of interest" description="Disordered" evidence="3">
    <location>
        <begin position="276"/>
        <end position="305"/>
    </location>
</feature>
<name>A0A315WD80_GAMAF</name>
<keyword evidence="6" id="KW-1185">Reference proteome</keyword>
<dbReference type="Pfam" id="PF13716">
    <property type="entry name" value="CRAL_TRIO_2"/>
    <property type="match status" value="1"/>
</dbReference>
<proteinExistence type="predicted"/>
<feature type="domain" description="CRAL-TRIO" evidence="4">
    <location>
        <begin position="38"/>
        <end position="200"/>
    </location>
</feature>
<evidence type="ECO:0000256" key="1">
    <source>
        <dbReference type="ARBA" id="ARBA00022658"/>
    </source>
</evidence>
<accession>A0A315WD80</accession>
<feature type="coiled-coil region" evidence="2">
    <location>
        <begin position="982"/>
        <end position="1009"/>
    </location>
</feature>
<dbReference type="PANTHER" id="PTHR22826">
    <property type="entry name" value="RHO GUANINE EXCHANGE FACTOR-RELATED"/>
    <property type="match status" value="1"/>
</dbReference>
<evidence type="ECO:0000256" key="3">
    <source>
        <dbReference type="SAM" id="MobiDB-lite"/>
    </source>
</evidence>
<protein>
    <recommendedName>
        <fullName evidence="4">CRAL-TRIO domain-containing protein</fullName>
    </recommendedName>
</protein>
<evidence type="ECO:0000256" key="2">
    <source>
        <dbReference type="SAM" id="Coils"/>
    </source>
</evidence>
<keyword evidence="1" id="KW-0344">Guanine-nucleotide releasing factor</keyword>
<evidence type="ECO:0000313" key="6">
    <source>
        <dbReference type="Proteomes" id="UP000250572"/>
    </source>
</evidence>
<feature type="coiled-coil region" evidence="2">
    <location>
        <begin position="917"/>
        <end position="944"/>
    </location>
</feature>
<reference evidence="5 6" key="1">
    <citation type="journal article" date="2018" name="G3 (Bethesda)">
        <title>A High-Quality Reference Genome for the Invasive Mosquitofish Gambusia affinis Using a Chicago Library.</title>
        <authorList>
            <person name="Hoffberg S.L."/>
            <person name="Troendle N.J."/>
            <person name="Glenn T.C."/>
            <person name="Mahmud O."/>
            <person name="Louha S."/>
            <person name="Chalopin D."/>
            <person name="Bennetzen J.L."/>
            <person name="Mauricio R."/>
        </authorList>
    </citation>
    <scope>NUCLEOTIDE SEQUENCE [LARGE SCALE GENOMIC DNA]</scope>
    <source>
        <strain evidence="5">NE01/NJP1002.9</strain>
        <tissue evidence="5">Muscle</tissue>
    </source>
</reference>
<dbReference type="CDD" id="cd00170">
    <property type="entry name" value="SEC14"/>
    <property type="match status" value="1"/>
</dbReference>
<dbReference type="InterPro" id="IPR051336">
    <property type="entry name" value="RhoGEF_Guanine_NuclExch_SF"/>
</dbReference>
<dbReference type="GO" id="GO:0005737">
    <property type="term" value="C:cytoplasm"/>
    <property type="evidence" value="ECO:0007669"/>
    <property type="project" value="TreeGrafter"/>
</dbReference>
<feature type="region of interest" description="Disordered" evidence="3">
    <location>
        <begin position="1318"/>
        <end position="1356"/>
    </location>
</feature>
<dbReference type="PANTHER" id="PTHR22826:SF106">
    <property type="entry name" value="TRIO, ISOFORM A"/>
    <property type="match status" value="1"/>
</dbReference>
<dbReference type="FunFam" id="1.20.58.60:FF:000023">
    <property type="entry name" value="Kalirin RhoGEF kinase b"/>
    <property type="match status" value="1"/>
</dbReference>